<reference evidence="3 4" key="1">
    <citation type="submission" date="2019-04" db="EMBL/GenBank/DDBJ databases">
        <title>Comparative genomics and transcriptomics to analyze fruiting body development in filamentous ascomycetes.</title>
        <authorList>
            <consortium name="DOE Joint Genome Institute"/>
            <person name="Lutkenhaus R."/>
            <person name="Traeger S."/>
            <person name="Breuer J."/>
            <person name="Kuo A."/>
            <person name="Lipzen A."/>
            <person name="Pangilinan J."/>
            <person name="Dilworth D."/>
            <person name="Sandor L."/>
            <person name="Poggeler S."/>
            <person name="Barry K."/>
            <person name="Grigoriev I.V."/>
            <person name="Nowrousian M."/>
        </authorList>
    </citation>
    <scope>NUCLEOTIDE SEQUENCE [LARGE SCALE GENOMIC DNA]</scope>
    <source>
        <strain evidence="3 4">CBS 389.68</strain>
    </source>
</reference>
<name>A0A4S2MPK9_9PEZI</name>
<evidence type="ECO:0000313" key="4">
    <source>
        <dbReference type="Proteomes" id="UP000298138"/>
    </source>
</evidence>
<dbReference type="PANTHER" id="PTHR28125">
    <property type="entry name" value="MEIOTIC EXPRESSION UP-REGULATED PROTEIN 26"/>
    <property type="match status" value="1"/>
</dbReference>
<keyword evidence="4" id="KW-1185">Reference proteome</keyword>
<dbReference type="STRING" id="341454.A0A4S2MPK9"/>
<dbReference type="InterPro" id="IPR028012">
    <property type="entry name" value="Rua1_C"/>
</dbReference>
<dbReference type="AlphaFoldDB" id="A0A4S2MPK9"/>
<accession>A0A4S2MPK9</accession>
<dbReference type="Proteomes" id="UP000298138">
    <property type="component" value="Unassembled WGS sequence"/>
</dbReference>
<dbReference type="EMBL" id="ML220134">
    <property type="protein sequence ID" value="TGZ79122.1"/>
    <property type="molecule type" value="Genomic_DNA"/>
</dbReference>
<dbReference type="Pfam" id="PF14616">
    <property type="entry name" value="Rua1_C"/>
    <property type="match status" value="1"/>
</dbReference>
<sequence length="182" mass="20951">MNPSDPDLKPHEQDLRFEGDLYTPRWVRGHGNKREGWCGICKPGRWLVLKNSAFWYDKSFTHGISAQTGAQFQAPKKMRRMDGNPDVWEGWCHSCEEWVAMVNSKKKGTTWFRHAYKCHVHSKAKEGKRRRGSDPKQAEPLAITAGNELVKMEATGQNEYEEFLKNDPEYNSPPPPYTHGSC</sequence>
<evidence type="ECO:0000259" key="2">
    <source>
        <dbReference type="Pfam" id="PF14616"/>
    </source>
</evidence>
<gene>
    <name evidence="3" type="ORF">EX30DRAFT_321733</name>
</gene>
<organism evidence="3 4">
    <name type="scientific">Ascodesmis nigricans</name>
    <dbReference type="NCBI Taxonomy" id="341454"/>
    <lineage>
        <taxon>Eukaryota</taxon>
        <taxon>Fungi</taxon>
        <taxon>Dikarya</taxon>
        <taxon>Ascomycota</taxon>
        <taxon>Pezizomycotina</taxon>
        <taxon>Pezizomycetes</taxon>
        <taxon>Pezizales</taxon>
        <taxon>Ascodesmidaceae</taxon>
        <taxon>Ascodesmis</taxon>
    </lineage>
</organism>
<feature type="compositionally biased region" description="Pro residues" evidence="1">
    <location>
        <begin position="171"/>
        <end position="182"/>
    </location>
</feature>
<dbReference type="PANTHER" id="PTHR28125:SF3">
    <property type="entry name" value="TRANSCRIPTION REGULATOR RUA1 C-TERMINAL DOMAIN-CONTAINING PROTEIN"/>
    <property type="match status" value="1"/>
</dbReference>
<evidence type="ECO:0000256" key="1">
    <source>
        <dbReference type="SAM" id="MobiDB-lite"/>
    </source>
</evidence>
<dbReference type="OrthoDB" id="5595379at2759"/>
<evidence type="ECO:0000313" key="3">
    <source>
        <dbReference type="EMBL" id="TGZ79122.1"/>
    </source>
</evidence>
<feature type="domain" description="Transcription regulator Rua1 C-terminal" evidence="2">
    <location>
        <begin position="19"/>
        <end position="119"/>
    </location>
</feature>
<dbReference type="InParanoid" id="A0A4S2MPK9"/>
<feature type="region of interest" description="Disordered" evidence="1">
    <location>
        <begin position="156"/>
        <end position="182"/>
    </location>
</feature>
<protein>
    <recommendedName>
        <fullName evidence="2">Transcription regulator Rua1 C-terminal domain-containing protein</fullName>
    </recommendedName>
</protein>
<proteinExistence type="predicted"/>
<feature type="region of interest" description="Disordered" evidence="1">
    <location>
        <begin position="123"/>
        <end position="142"/>
    </location>
</feature>